<accession>A0AAE1PSS1</accession>
<dbReference type="PANTHER" id="PTHR13077">
    <property type="entry name" value="SELENOPROTEIN F"/>
    <property type="match status" value="1"/>
</dbReference>
<dbReference type="Pfam" id="PF08806">
    <property type="entry name" value="Sep15_SelM"/>
    <property type="match status" value="1"/>
</dbReference>
<keyword evidence="3 7" id="KW-0732">Signal</keyword>
<comment type="subcellular location">
    <subcellularLocation>
        <location evidence="1">Endoplasmic reticulum lumen</location>
    </subcellularLocation>
</comment>
<dbReference type="GO" id="GO:0005788">
    <property type="term" value="C:endoplasmic reticulum lumen"/>
    <property type="evidence" value="ECO:0007669"/>
    <property type="project" value="UniProtKB-SubCell"/>
</dbReference>
<protein>
    <recommendedName>
        <fullName evidence="6">Selenoprotein F</fullName>
    </recommendedName>
</protein>
<evidence type="ECO:0000256" key="1">
    <source>
        <dbReference type="ARBA" id="ARBA00004319"/>
    </source>
</evidence>
<feature type="signal peptide" evidence="7">
    <location>
        <begin position="1"/>
        <end position="22"/>
    </location>
</feature>
<organism evidence="9 10">
    <name type="scientific">Petrolisthes manimaculis</name>
    <dbReference type="NCBI Taxonomy" id="1843537"/>
    <lineage>
        <taxon>Eukaryota</taxon>
        <taxon>Metazoa</taxon>
        <taxon>Ecdysozoa</taxon>
        <taxon>Arthropoda</taxon>
        <taxon>Crustacea</taxon>
        <taxon>Multicrustacea</taxon>
        <taxon>Malacostraca</taxon>
        <taxon>Eumalacostraca</taxon>
        <taxon>Eucarida</taxon>
        <taxon>Decapoda</taxon>
        <taxon>Pleocyemata</taxon>
        <taxon>Anomura</taxon>
        <taxon>Galatheoidea</taxon>
        <taxon>Porcellanidae</taxon>
        <taxon>Petrolisthes</taxon>
    </lineage>
</organism>
<comment type="caution">
    <text evidence="9">The sequence shown here is derived from an EMBL/GenBank/DDBJ whole genome shotgun (WGS) entry which is preliminary data.</text>
</comment>
<keyword evidence="4" id="KW-0256">Endoplasmic reticulum</keyword>
<evidence type="ECO:0000313" key="9">
    <source>
        <dbReference type="EMBL" id="KAK4313493.1"/>
    </source>
</evidence>
<reference evidence="9" key="1">
    <citation type="submission" date="2023-11" db="EMBL/GenBank/DDBJ databases">
        <title>Genome assemblies of two species of porcelain crab, Petrolisthes cinctipes and Petrolisthes manimaculis (Anomura: Porcellanidae).</title>
        <authorList>
            <person name="Angst P."/>
        </authorList>
    </citation>
    <scope>NUCLEOTIDE SEQUENCE</scope>
    <source>
        <strain evidence="9">PB745_02</strain>
        <tissue evidence="9">Gill</tissue>
    </source>
</reference>
<dbReference type="Gene3D" id="3.40.30.50">
    <property type="entry name" value="Sep15/SelM thioredoxin-like domain, active-site redox motif"/>
    <property type="match status" value="1"/>
</dbReference>
<dbReference type="AlphaFoldDB" id="A0AAE1PSS1"/>
<keyword evidence="10" id="KW-1185">Reference proteome</keyword>
<dbReference type="EMBL" id="JAWZYT010001299">
    <property type="protein sequence ID" value="KAK4313493.1"/>
    <property type="molecule type" value="Genomic_DNA"/>
</dbReference>
<feature type="domain" description="Selenoprotein F/M" evidence="8">
    <location>
        <begin position="58"/>
        <end position="127"/>
    </location>
</feature>
<gene>
    <name evidence="9" type="ORF">Pmani_015155</name>
</gene>
<feature type="chain" id="PRO_5041944046" description="Selenoprotein F" evidence="7">
    <location>
        <begin position="23"/>
        <end position="147"/>
    </location>
</feature>
<evidence type="ECO:0000256" key="2">
    <source>
        <dbReference type="ARBA" id="ARBA00005742"/>
    </source>
</evidence>
<sequence>MMVDPGGVGLLIFGTLIIVIEAVQELSTEECFAVGLNKANLLCSSCDTLKEFNLDILEANCRQCCNIDDVQAFVKSDRPASFPNLTIKYVRGADPVIKLMDKDGDVMETLAIDKWNTDSVEEFLNTYLLLPGQDDGDEEIDRSANEI</sequence>
<evidence type="ECO:0000313" key="10">
    <source>
        <dbReference type="Proteomes" id="UP001292094"/>
    </source>
</evidence>
<dbReference type="InterPro" id="IPR036249">
    <property type="entry name" value="Thioredoxin-like_sf"/>
</dbReference>
<evidence type="ECO:0000256" key="3">
    <source>
        <dbReference type="ARBA" id="ARBA00022729"/>
    </source>
</evidence>
<evidence type="ECO:0000256" key="5">
    <source>
        <dbReference type="ARBA" id="ARBA00022933"/>
    </source>
</evidence>
<proteinExistence type="inferred from homology"/>
<evidence type="ECO:0000259" key="8">
    <source>
        <dbReference type="Pfam" id="PF08806"/>
    </source>
</evidence>
<evidence type="ECO:0000256" key="7">
    <source>
        <dbReference type="SAM" id="SignalP"/>
    </source>
</evidence>
<evidence type="ECO:0000256" key="6">
    <source>
        <dbReference type="ARBA" id="ARBA00040775"/>
    </source>
</evidence>
<keyword evidence="5" id="KW-0712">Selenocysteine</keyword>
<dbReference type="SUPFAM" id="SSF52833">
    <property type="entry name" value="Thioredoxin-like"/>
    <property type="match status" value="1"/>
</dbReference>
<name>A0AAE1PSS1_9EUCA</name>
<dbReference type="InterPro" id="IPR014912">
    <property type="entry name" value="Sep15_SelM_dom"/>
</dbReference>
<dbReference type="PANTHER" id="PTHR13077:SF6">
    <property type="entry name" value="SELENOPROTEIN F"/>
    <property type="match status" value="1"/>
</dbReference>
<dbReference type="GO" id="GO:0016491">
    <property type="term" value="F:oxidoreductase activity"/>
    <property type="evidence" value="ECO:0007669"/>
    <property type="project" value="TreeGrafter"/>
</dbReference>
<evidence type="ECO:0000256" key="4">
    <source>
        <dbReference type="ARBA" id="ARBA00022824"/>
    </source>
</evidence>
<dbReference type="Proteomes" id="UP001292094">
    <property type="component" value="Unassembled WGS sequence"/>
</dbReference>
<dbReference type="InterPro" id="IPR039992">
    <property type="entry name" value="Sep15_SelM"/>
</dbReference>
<dbReference type="InterPro" id="IPR038219">
    <property type="entry name" value="Sep15/SelM_sf"/>
</dbReference>
<comment type="similarity">
    <text evidence="2">Belongs to the selenoprotein M/F family.</text>
</comment>